<dbReference type="AlphaFoldDB" id="A0A1Y2ETE0"/>
<evidence type="ECO:0000256" key="5">
    <source>
        <dbReference type="SAM" id="MobiDB-lite"/>
    </source>
</evidence>
<comment type="subcellular location">
    <subcellularLocation>
        <location evidence="1">Cytoplasm</location>
        <location evidence="1">Cytoskeleton</location>
        <location evidence="1">Microtubule organizing center</location>
    </subcellularLocation>
</comment>
<feature type="region of interest" description="Disordered" evidence="5">
    <location>
        <begin position="714"/>
        <end position="733"/>
    </location>
</feature>
<dbReference type="GeneID" id="63788254"/>
<feature type="region of interest" description="Disordered" evidence="5">
    <location>
        <begin position="158"/>
        <end position="185"/>
    </location>
</feature>
<feature type="region of interest" description="Disordered" evidence="5">
    <location>
        <begin position="54"/>
        <end position="129"/>
    </location>
</feature>
<dbReference type="STRING" id="56484.A0A1Y2ETE0"/>
<reference evidence="7 8" key="1">
    <citation type="submission" date="2016-07" db="EMBL/GenBank/DDBJ databases">
        <title>Pervasive Adenine N6-methylation of Active Genes in Fungi.</title>
        <authorList>
            <consortium name="DOE Joint Genome Institute"/>
            <person name="Mondo S.J."/>
            <person name="Dannebaum R.O."/>
            <person name="Kuo R.C."/>
            <person name="Labutti K."/>
            <person name="Haridas S."/>
            <person name="Kuo A."/>
            <person name="Salamov A."/>
            <person name="Ahrendt S.R."/>
            <person name="Lipzen A."/>
            <person name="Sullivan W."/>
            <person name="Andreopoulos W.B."/>
            <person name="Clum A."/>
            <person name="Lindquist E."/>
            <person name="Daum C."/>
            <person name="Ramamoorthy G.K."/>
            <person name="Gryganskyi A."/>
            <person name="Culley D."/>
            <person name="Magnuson J.K."/>
            <person name="James T.Y."/>
            <person name="O'Malley M.A."/>
            <person name="Stajich J.E."/>
            <person name="Spatafora J.W."/>
            <person name="Visel A."/>
            <person name="Grigoriev I.V."/>
        </authorList>
    </citation>
    <scope>NUCLEOTIDE SEQUENCE [LARGE SCALE GENOMIC DNA]</scope>
    <source>
        <strain evidence="7 8">12-1054</strain>
    </source>
</reference>
<dbReference type="PANTHER" id="PTHR19336">
    <property type="entry name" value="UNCHARACTERIZED DUF1167"/>
    <property type="match status" value="1"/>
</dbReference>
<dbReference type="PANTHER" id="PTHR19336:SF9">
    <property type="entry name" value="SPINDLE POLE BODY PROTEIN PPC89"/>
    <property type="match status" value="1"/>
</dbReference>
<feature type="compositionally biased region" description="Basic residues" evidence="5">
    <location>
        <begin position="472"/>
        <end position="485"/>
    </location>
</feature>
<feature type="compositionally biased region" description="Acidic residues" evidence="5">
    <location>
        <begin position="498"/>
        <end position="532"/>
    </location>
</feature>
<dbReference type="Proteomes" id="UP000193685">
    <property type="component" value="Unassembled WGS sequence"/>
</dbReference>
<dbReference type="RefSeq" id="XP_040722125.1">
    <property type="nucleotide sequence ID" value="XM_040871655.1"/>
</dbReference>
<evidence type="ECO:0000259" key="6">
    <source>
        <dbReference type="Pfam" id="PF06657"/>
    </source>
</evidence>
<evidence type="ECO:0000313" key="7">
    <source>
        <dbReference type="EMBL" id="ORY74819.1"/>
    </source>
</evidence>
<protein>
    <submittedName>
        <fullName evidence="7">Centrosome microtubule-binding domain of Cep57-domain-containing protein</fullName>
    </submittedName>
</protein>
<feature type="region of interest" description="Disordered" evidence="5">
    <location>
        <begin position="590"/>
        <end position="621"/>
    </location>
</feature>
<name>A0A1Y2ETE0_PROLT</name>
<dbReference type="GO" id="GO:0005815">
    <property type="term" value="C:microtubule organizing center"/>
    <property type="evidence" value="ECO:0007669"/>
    <property type="project" value="UniProtKB-SubCell"/>
</dbReference>
<gene>
    <name evidence="7" type="ORF">BCR37DRAFT_395668</name>
</gene>
<keyword evidence="4" id="KW-0175">Coiled coil</keyword>
<dbReference type="GO" id="GO:0008017">
    <property type="term" value="F:microtubule binding"/>
    <property type="evidence" value="ECO:0007669"/>
    <property type="project" value="InterPro"/>
</dbReference>
<feature type="region of interest" description="Disordered" evidence="5">
    <location>
        <begin position="454"/>
        <end position="485"/>
    </location>
</feature>
<accession>A0A1Y2ETE0</accession>
<evidence type="ECO:0000256" key="4">
    <source>
        <dbReference type="SAM" id="Coils"/>
    </source>
</evidence>
<feature type="compositionally biased region" description="Polar residues" evidence="5">
    <location>
        <begin position="105"/>
        <end position="115"/>
    </location>
</feature>
<organism evidence="7 8">
    <name type="scientific">Protomyces lactucae-debilis</name>
    <dbReference type="NCBI Taxonomy" id="2754530"/>
    <lineage>
        <taxon>Eukaryota</taxon>
        <taxon>Fungi</taxon>
        <taxon>Dikarya</taxon>
        <taxon>Ascomycota</taxon>
        <taxon>Taphrinomycotina</taxon>
        <taxon>Taphrinomycetes</taxon>
        <taxon>Taphrinales</taxon>
        <taxon>Protomycetaceae</taxon>
        <taxon>Protomyces</taxon>
    </lineage>
</organism>
<feature type="compositionally biased region" description="Polar residues" evidence="5">
    <location>
        <begin position="54"/>
        <end position="67"/>
    </location>
</feature>
<keyword evidence="2" id="KW-0963">Cytoplasm</keyword>
<evidence type="ECO:0000256" key="2">
    <source>
        <dbReference type="ARBA" id="ARBA00022490"/>
    </source>
</evidence>
<dbReference type="EMBL" id="MCFI01000028">
    <property type="protein sequence ID" value="ORY74819.1"/>
    <property type="molecule type" value="Genomic_DNA"/>
</dbReference>
<feature type="region of interest" description="Disordered" evidence="5">
    <location>
        <begin position="389"/>
        <end position="427"/>
    </location>
</feature>
<feature type="compositionally biased region" description="Polar residues" evidence="5">
    <location>
        <begin position="547"/>
        <end position="559"/>
    </location>
</feature>
<dbReference type="Pfam" id="PF06657">
    <property type="entry name" value="Cep57_MT_bd"/>
    <property type="match status" value="1"/>
</dbReference>
<feature type="coiled-coil region" evidence="4">
    <location>
        <begin position="623"/>
        <end position="650"/>
    </location>
</feature>
<proteinExistence type="predicted"/>
<dbReference type="InterPro" id="IPR024957">
    <property type="entry name" value="Cep57_MT-bd_dom"/>
</dbReference>
<feature type="compositionally biased region" description="Low complexity" evidence="5">
    <location>
        <begin position="396"/>
        <end position="409"/>
    </location>
</feature>
<comment type="caution">
    <text evidence="7">The sequence shown here is derived from an EMBL/GenBank/DDBJ whole genome shotgun (WGS) entry which is preliminary data.</text>
</comment>
<feature type="region of interest" description="Disordered" evidence="5">
    <location>
        <begin position="497"/>
        <end position="562"/>
    </location>
</feature>
<dbReference type="InterPro" id="IPR051756">
    <property type="entry name" value="Centrosomal_MT-associated"/>
</dbReference>
<keyword evidence="8" id="KW-1185">Reference proteome</keyword>
<dbReference type="Gene3D" id="1.20.58.90">
    <property type="match status" value="1"/>
</dbReference>
<sequence length="733" mass="81560">MSGYRPGMPNGRRDVADSLDAALDKFSFTKNQLFDDSPSKSEFDQFGDFTGTRSQFASSGNPHLQRQQELRFSGTRSDSGLSLERGMAQDPAFDQSAMSLKSRGPSLSTLSSLSAHDSPRKAHSESGFSMRSQTIHHNNTQAHRFTPMSVRKVTALGPHASESEASPSRRYRDAQTPYSARFPASTRKVSPKTFKTAASLFKDLGLAESPQVDDKTQPGQSFRLPRDLPDLSTLLTSTRKPEHKTLESIPVSEDNRKLFVALQAMQDHVTSLEQQLGHAQAQLKSANAQQKTHAAALAAERERATFAEAELKVALQDNKPIKQSEDLHRSLEQQNTRLMGQLSEAKGQLQVLQARVEQVLEECKAIEEERDEAISRLAQALEKIDALQSQVKPNQSAPAPAKPARPSASDRITERLQQVKQTRPVEEYTDEAIEVSKSVLDEAEVRELTQEIHQVRQEHQQKQQRHAQGQQQKKKSAARQKLKKRVKPVPVVIVESVLESESETEEEMLSESESDLSEADLTTDEAEYLDTEEPTRILQRKTRSRTQHAQGKQSKVSSKTKQEEAAALQAQVEQVIKDLSRHDAARCTICSKKRQEQQPSKKESKTHMRSDGDATLRPSQPPMEALSSVLAALQDEFRHLKLEHARLAEQYKDLNPELGKRQRKQLAQGLRTCIEQLEAKADQIYSVFDVVEAAGQGDLFMNATGASRSVPQTATTTAAAAHGSVGRPPWLTT</sequence>
<feature type="compositionally biased region" description="Basic and acidic residues" evidence="5">
    <location>
        <begin position="593"/>
        <end position="614"/>
    </location>
</feature>
<evidence type="ECO:0000256" key="1">
    <source>
        <dbReference type="ARBA" id="ARBA00004267"/>
    </source>
</evidence>
<evidence type="ECO:0000313" key="8">
    <source>
        <dbReference type="Proteomes" id="UP000193685"/>
    </source>
</evidence>
<keyword evidence="3" id="KW-0206">Cytoskeleton</keyword>
<feature type="domain" description="Cep57 centrosome microtubule-binding" evidence="6">
    <location>
        <begin position="614"/>
        <end position="690"/>
    </location>
</feature>
<dbReference type="OrthoDB" id="76453at2759"/>
<evidence type="ECO:0000256" key="3">
    <source>
        <dbReference type="ARBA" id="ARBA00023212"/>
    </source>
</evidence>